<evidence type="ECO:0000313" key="2">
    <source>
        <dbReference type="Proteomes" id="UP000198634"/>
    </source>
</evidence>
<dbReference type="AlphaFoldDB" id="A0A1H9JVH1"/>
<name>A0A1H9JVH1_9RHOB</name>
<sequence>MQNYSPDHWPNIPDEIKAWPQFVLWREDQKPMKSKPDKVPLDWRTGQFGTAHSPANWLAFDQACSMALQRGVGIGFVLTPHDPFACIDLDGCIAPDGTLTPQAREIVEGFQGWVECSHSGNGLHIWIKGTVPDGGKRGNGIEAYSAKRFIAMSGRGFAL</sequence>
<dbReference type="EMBL" id="FOEP01000016">
    <property type="protein sequence ID" value="SEQ90802.1"/>
    <property type="molecule type" value="Genomic_DNA"/>
</dbReference>
<keyword evidence="1" id="KW-0067">ATP-binding</keyword>
<dbReference type="GO" id="GO:0004386">
    <property type="term" value="F:helicase activity"/>
    <property type="evidence" value="ECO:0007669"/>
    <property type="project" value="UniProtKB-KW"/>
</dbReference>
<organism evidence="1 2">
    <name type="scientific">Thalassovita taeanensis</name>
    <dbReference type="NCBI Taxonomy" id="657014"/>
    <lineage>
        <taxon>Bacteria</taxon>
        <taxon>Pseudomonadati</taxon>
        <taxon>Pseudomonadota</taxon>
        <taxon>Alphaproteobacteria</taxon>
        <taxon>Rhodobacterales</taxon>
        <taxon>Roseobacteraceae</taxon>
        <taxon>Thalassovita</taxon>
    </lineage>
</organism>
<reference evidence="1 2" key="1">
    <citation type="submission" date="2016-10" db="EMBL/GenBank/DDBJ databases">
        <authorList>
            <person name="de Groot N.N."/>
        </authorList>
    </citation>
    <scope>NUCLEOTIDE SEQUENCE [LARGE SCALE GENOMIC DNA]</scope>
    <source>
        <strain evidence="1 2">DSM 22007</strain>
    </source>
</reference>
<keyword evidence="2" id="KW-1185">Reference proteome</keyword>
<keyword evidence="1" id="KW-0347">Helicase</keyword>
<proteinExistence type="predicted"/>
<dbReference type="Proteomes" id="UP000198634">
    <property type="component" value="Unassembled WGS sequence"/>
</dbReference>
<protein>
    <submittedName>
        <fullName evidence="1">Putative DNA primase/helicase</fullName>
    </submittedName>
</protein>
<gene>
    <name evidence="1" type="ORF">SAMN04488092_11647</name>
</gene>
<evidence type="ECO:0000313" key="1">
    <source>
        <dbReference type="EMBL" id="SEQ90802.1"/>
    </source>
</evidence>
<accession>A0A1H9JVH1</accession>
<dbReference type="OrthoDB" id="9775547at2"/>
<keyword evidence="1" id="KW-0378">Hydrolase</keyword>
<keyword evidence="1" id="KW-0547">Nucleotide-binding</keyword>
<dbReference type="RefSeq" id="WP_090270992.1">
    <property type="nucleotide sequence ID" value="NZ_FOEP01000016.1"/>
</dbReference>
<dbReference type="STRING" id="657014.SAMN04488092_11647"/>